<keyword evidence="2" id="KW-0378">Hydrolase</keyword>
<dbReference type="AlphaFoldDB" id="A0A3B0VYG3"/>
<evidence type="ECO:0000256" key="1">
    <source>
        <dbReference type="ARBA" id="ARBA00022670"/>
    </source>
</evidence>
<dbReference type="EMBL" id="UOEU01001087">
    <property type="protein sequence ID" value="VAW43457.1"/>
    <property type="molecule type" value="Genomic_DNA"/>
</dbReference>
<reference evidence="5" key="1">
    <citation type="submission" date="2018-06" db="EMBL/GenBank/DDBJ databases">
        <authorList>
            <person name="Zhirakovskaya E."/>
        </authorList>
    </citation>
    <scope>NUCLEOTIDE SEQUENCE</scope>
</reference>
<feature type="domain" description="Peptidase S8/S53" evidence="4">
    <location>
        <begin position="497"/>
        <end position="695"/>
    </location>
</feature>
<dbReference type="InterPro" id="IPR015500">
    <property type="entry name" value="Peptidase_S8_subtilisin-rel"/>
</dbReference>
<dbReference type="PRINTS" id="PR00723">
    <property type="entry name" value="SUBTILISIN"/>
</dbReference>
<evidence type="ECO:0000259" key="4">
    <source>
        <dbReference type="Pfam" id="PF00082"/>
    </source>
</evidence>
<dbReference type="SUPFAM" id="SSF52743">
    <property type="entry name" value="Subtilisin-like"/>
    <property type="match status" value="1"/>
</dbReference>
<feature type="non-terminal residue" evidence="5">
    <location>
        <position position="1131"/>
    </location>
</feature>
<name>A0A3B0VYG3_9ZZZZ</name>
<evidence type="ECO:0000313" key="5">
    <source>
        <dbReference type="EMBL" id="VAW43457.1"/>
    </source>
</evidence>
<dbReference type="Pfam" id="PF00082">
    <property type="entry name" value="Peptidase_S8"/>
    <property type="match status" value="1"/>
</dbReference>
<dbReference type="InterPro" id="IPR023828">
    <property type="entry name" value="Peptidase_S8_Ser-AS"/>
</dbReference>
<evidence type="ECO:0000256" key="3">
    <source>
        <dbReference type="ARBA" id="ARBA00022825"/>
    </source>
</evidence>
<dbReference type="InterPro" id="IPR036852">
    <property type="entry name" value="Peptidase_S8/S53_dom_sf"/>
</dbReference>
<dbReference type="PROSITE" id="PS51892">
    <property type="entry name" value="SUBTILASE"/>
    <property type="match status" value="1"/>
</dbReference>
<dbReference type="GO" id="GO:0006508">
    <property type="term" value="P:proteolysis"/>
    <property type="evidence" value="ECO:0007669"/>
    <property type="project" value="UniProtKB-KW"/>
</dbReference>
<dbReference type="GO" id="GO:0004252">
    <property type="term" value="F:serine-type endopeptidase activity"/>
    <property type="evidence" value="ECO:0007669"/>
    <property type="project" value="InterPro"/>
</dbReference>
<evidence type="ECO:0000256" key="2">
    <source>
        <dbReference type="ARBA" id="ARBA00022801"/>
    </source>
</evidence>
<sequence>MFMHSKSRKTGFLLVLLSLALILLASAASANESRQTAVTNSRTKIHPNLLQDIDAALAGNPTANGPALAAKSATDGQLQFVARITAGADLSAYTTTWFARPFVDPLGTTVAAGFASPTAILKMAADPAVITLQRSESLVELPQPADPDVNAALNDDIVPALNLSGEASPGPAPEGWYSTGSAIHGSQAAWDKGYTGSGVRYMSNDSGADYCHPDLQGTWAYIDDASSPYYGLPEMFDSLSSYYAAFDYFVGTTLISDGLADYSDTSETAVGDFSYATLGAAAAHNYTVTGTSLSGEYHYGSHPDKALAAVANILSGSFGDGTAVSGERAAVLVVDENEAGVYDTVYVDVNFNYDFSDDAPARLTRDFANQETACLDYDADGLNDVSGGLVYFISDGETAVPTLDWYWGVPGSAYGNGDLVAFHVQDFTEGGGTHGQGTTSVAVGQGVVAGSVNWGPSGSPIAGFQGLVVGPGRDVSSTQNGDFYLTPFIEDAYVFAGLGYDGISGTGDDIQIVSNSWGFSGTDNDGFDFTSRLIDIVNRSFAPNTALLFSTGNGAAGYGTSAPPSPASGIGIGASTLFGTIGLFETIGTADQVVGGDVISWSNRGPGARNVTGVDVVATGAFGTGALSLNGVLWGAIATNNFGGTSMAAPVAAGNLALMYQAWYENYGQWPTFEEARTLIMNSATNTEHDVWSQGAGLVNADTGTDIAAGYRGLFVSPPEWSAGDYRGVEYGAFANIINPGERDVQTFTVTNTSDSSVLVRVTSETHVQIGSDDLSFTSLDQSLDHGSFTTPDYAFQVDPLIPTGTDLMMVRLTKPYDQFDPDGDLLAPYSNWRVHIQDWTDLDGDGLLWDDANGNGKVDLGETDAGEHVRFTYGYNAGPTQQARISNPLERMSDGIFVTLRHRNQVPEVPNTDLGLELSYWQLQNWDWARSTRSAFSLDPGDTRSFDVTLSVPDGTPYGMYQGSVTLDYGGDEVVIPVTVAVAASGTSFEFGQANAPDDRSAAILDVPMLYDNDTVFGYTDYTWRAESGDWRFFWTDVNGEELPQSGTSFLVVDNSWQGAGSDIDTIIMGPTEDCASNGVGCSGILGGYPGSAFYGPYTLSQVGRSNYGYVGSGRWLFDTSTGGSREIVA</sequence>
<keyword evidence="3" id="KW-0720">Serine protease</keyword>
<accession>A0A3B0VYG3</accession>
<dbReference type="Gene3D" id="3.40.50.200">
    <property type="entry name" value="Peptidase S8/S53 domain"/>
    <property type="match status" value="1"/>
</dbReference>
<organism evidence="5">
    <name type="scientific">hydrothermal vent metagenome</name>
    <dbReference type="NCBI Taxonomy" id="652676"/>
    <lineage>
        <taxon>unclassified sequences</taxon>
        <taxon>metagenomes</taxon>
        <taxon>ecological metagenomes</taxon>
    </lineage>
</organism>
<dbReference type="InterPro" id="IPR000209">
    <property type="entry name" value="Peptidase_S8/S53_dom"/>
</dbReference>
<protein>
    <recommendedName>
        <fullName evidence="4">Peptidase S8/S53 domain-containing protein</fullName>
    </recommendedName>
</protein>
<gene>
    <name evidence="5" type="ORF">MNBD_CHLOROFLEXI01-776</name>
</gene>
<dbReference type="PROSITE" id="PS00138">
    <property type="entry name" value="SUBTILASE_SER"/>
    <property type="match status" value="1"/>
</dbReference>
<keyword evidence="1" id="KW-0645">Protease</keyword>
<proteinExistence type="predicted"/>